<evidence type="ECO:0000259" key="3">
    <source>
        <dbReference type="Pfam" id="PF02894"/>
    </source>
</evidence>
<dbReference type="PANTHER" id="PTHR43818">
    <property type="entry name" value="BCDNA.GH03377"/>
    <property type="match status" value="1"/>
</dbReference>
<name>A0A094SIT7_9ZZZZ</name>
<dbReference type="EMBL" id="JNSL01000045">
    <property type="protein sequence ID" value="KGA18333.1"/>
    <property type="molecule type" value="Genomic_DNA"/>
</dbReference>
<dbReference type="GO" id="GO:0000166">
    <property type="term" value="F:nucleotide binding"/>
    <property type="evidence" value="ECO:0007669"/>
    <property type="project" value="InterPro"/>
</dbReference>
<evidence type="ECO:0000259" key="2">
    <source>
        <dbReference type="Pfam" id="PF01408"/>
    </source>
</evidence>
<dbReference type="AlphaFoldDB" id="A0A094SIT7"/>
<comment type="caution">
    <text evidence="4">The sequence shown here is derived from an EMBL/GenBank/DDBJ whole genome shotgun (WGS) entry which is preliminary data.</text>
</comment>
<sequence length="407" mass="44164">MTHKLGVAIVGCGFMGRRHMLGFNALHKAGKLEGEVVALLDINRDVANKLAEETFELMGVRPKVYTSLDELLQDSAVEAIDIVTDPRTHHAIAIQAMEAGRHVLCEKPLSLTIKTGQMMVAAAERTGMTLATAENYRRGGANRVARAVLESGMLGKLHLMVELWAGGDDSIIISKWRHMKDTGAIGLDMSIHYADIIEYYVGPVERVWGRGIIAEPVRYTQDRSESIIPTGEDALFASMQTKDGIDVQYTYLPSGVGKRYQQRSLHGTKGSMTVPPDRSDGDTVVHLGDHELKGEELIKELAALGTHVNINDVTKAVLGPDGTGGKGAAWAQVDAGYLAVEIADFIDAIKNKRAPEVDGMGGLRALAIVYAILESGIAQREVSVEEVLSGKLHAYQDEIDAAMERKK</sequence>
<dbReference type="SUPFAM" id="SSF51735">
    <property type="entry name" value="NAD(P)-binding Rossmann-fold domains"/>
    <property type="match status" value="1"/>
</dbReference>
<proteinExistence type="predicted"/>
<reference evidence="4" key="1">
    <citation type="submission" date="2014-06" db="EMBL/GenBank/DDBJ databases">
        <title>Key roles for freshwater Actinobacteria revealed by deep metagenomic sequencing.</title>
        <authorList>
            <person name="Ghai R."/>
            <person name="Mizuno C.M."/>
            <person name="Picazo A."/>
            <person name="Camacho A."/>
            <person name="Rodriguez-Valera F."/>
        </authorList>
    </citation>
    <scope>NUCLEOTIDE SEQUENCE</scope>
</reference>
<organism evidence="4">
    <name type="scientific">freshwater metagenome</name>
    <dbReference type="NCBI Taxonomy" id="449393"/>
    <lineage>
        <taxon>unclassified sequences</taxon>
        <taxon>metagenomes</taxon>
        <taxon>ecological metagenomes</taxon>
    </lineage>
</organism>
<evidence type="ECO:0008006" key="5">
    <source>
        <dbReference type="Google" id="ProtNLM"/>
    </source>
</evidence>
<evidence type="ECO:0000256" key="1">
    <source>
        <dbReference type="ARBA" id="ARBA00023002"/>
    </source>
</evidence>
<dbReference type="Gene3D" id="3.30.360.10">
    <property type="entry name" value="Dihydrodipicolinate Reductase, domain 2"/>
    <property type="match status" value="1"/>
</dbReference>
<dbReference type="Pfam" id="PF01408">
    <property type="entry name" value="GFO_IDH_MocA"/>
    <property type="match status" value="1"/>
</dbReference>
<feature type="domain" description="Gfo/Idh/MocA-like oxidoreductase C-terminal" evidence="3">
    <location>
        <begin position="164"/>
        <end position="376"/>
    </location>
</feature>
<evidence type="ECO:0000313" key="4">
    <source>
        <dbReference type="EMBL" id="KGA18333.1"/>
    </source>
</evidence>
<dbReference type="Pfam" id="PF02894">
    <property type="entry name" value="GFO_IDH_MocA_C"/>
    <property type="match status" value="1"/>
</dbReference>
<dbReference type="InterPro" id="IPR000683">
    <property type="entry name" value="Gfo/Idh/MocA-like_OxRdtase_N"/>
</dbReference>
<dbReference type="PANTHER" id="PTHR43818:SF11">
    <property type="entry name" value="BCDNA.GH03377"/>
    <property type="match status" value="1"/>
</dbReference>
<gene>
    <name evidence="4" type="ORF">GM51_8620</name>
</gene>
<protein>
    <recommendedName>
        <fullName evidence="5">Gfo/Idh/MocA-like oxidoreductase N-terminal domain-containing protein</fullName>
    </recommendedName>
</protein>
<dbReference type="InterPro" id="IPR004104">
    <property type="entry name" value="Gfo/Idh/MocA-like_OxRdtase_C"/>
</dbReference>
<feature type="domain" description="Gfo/Idh/MocA-like oxidoreductase N-terminal" evidence="2">
    <location>
        <begin position="6"/>
        <end position="131"/>
    </location>
</feature>
<dbReference type="SUPFAM" id="SSF55347">
    <property type="entry name" value="Glyceraldehyde-3-phosphate dehydrogenase-like, C-terminal domain"/>
    <property type="match status" value="1"/>
</dbReference>
<dbReference type="GO" id="GO:0016491">
    <property type="term" value="F:oxidoreductase activity"/>
    <property type="evidence" value="ECO:0007669"/>
    <property type="project" value="UniProtKB-KW"/>
</dbReference>
<dbReference type="InterPro" id="IPR036291">
    <property type="entry name" value="NAD(P)-bd_dom_sf"/>
</dbReference>
<accession>A0A094SIT7</accession>
<dbReference type="Gene3D" id="3.40.50.720">
    <property type="entry name" value="NAD(P)-binding Rossmann-like Domain"/>
    <property type="match status" value="1"/>
</dbReference>
<keyword evidence="1" id="KW-0560">Oxidoreductase</keyword>
<dbReference type="InterPro" id="IPR050463">
    <property type="entry name" value="Gfo/Idh/MocA_oxidrdct_glycsds"/>
</dbReference>